<dbReference type="InterPro" id="IPR029063">
    <property type="entry name" value="SAM-dependent_MTases_sf"/>
</dbReference>
<dbReference type="InterPro" id="IPR013216">
    <property type="entry name" value="Methyltransf_11"/>
</dbReference>
<proteinExistence type="predicted"/>
<sequence length="271" mass="30449">MHLIDSSIEAFYAHAQEETRLTTGLGPLEFERNKILISRYLHQRCHITDVGGGTGHYAQWLSSLGHSVTLIDPVPKHIQQAKKRSKQTSQPYQCLLAEGRNLPLPDASQQLVILHGPLYHLQERSDRIAALREARRVLRKDGIILGFAINNTASIVAALQSGLIYHPDVFKMCTTELVSGIHQPPAGFPGMLPAAYYHRPSFLIDEFKEVGLKPLELRPVEGIAWMDGSFFSNWADPVKRKRLLELLELTEKDQDLLCFSPHMMLAANVSI</sequence>
<dbReference type="RefSeq" id="WP_377143754.1">
    <property type="nucleotide sequence ID" value="NZ_JBHTIA010000010.1"/>
</dbReference>
<dbReference type="EMBL" id="JBHTIA010000010">
    <property type="protein sequence ID" value="MFD0766122.1"/>
    <property type="molecule type" value="Genomic_DNA"/>
</dbReference>
<name>A0ABW2ZIY5_9SPHI</name>
<keyword evidence="2" id="KW-0808">Transferase</keyword>
<organism evidence="2 3">
    <name type="scientific">Mucilaginibacter lutimaris</name>
    <dbReference type="NCBI Taxonomy" id="931629"/>
    <lineage>
        <taxon>Bacteria</taxon>
        <taxon>Pseudomonadati</taxon>
        <taxon>Bacteroidota</taxon>
        <taxon>Sphingobacteriia</taxon>
        <taxon>Sphingobacteriales</taxon>
        <taxon>Sphingobacteriaceae</taxon>
        <taxon>Mucilaginibacter</taxon>
    </lineage>
</organism>
<evidence type="ECO:0000313" key="2">
    <source>
        <dbReference type="EMBL" id="MFD0766122.1"/>
    </source>
</evidence>
<feature type="domain" description="Methyltransferase type 11" evidence="1">
    <location>
        <begin position="49"/>
        <end position="145"/>
    </location>
</feature>
<dbReference type="GO" id="GO:0008168">
    <property type="term" value="F:methyltransferase activity"/>
    <property type="evidence" value="ECO:0007669"/>
    <property type="project" value="UniProtKB-KW"/>
</dbReference>
<dbReference type="Gene3D" id="3.40.50.150">
    <property type="entry name" value="Vaccinia Virus protein VP39"/>
    <property type="match status" value="1"/>
</dbReference>
<dbReference type="SUPFAM" id="SSF53335">
    <property type="entry name" value="S-adenosyl-L-methionine-dependent methyltransferases"/>
    <property type="match status" value="1"/>
</dbReference>
<evidence type="ECO:0000259" key="1">
    <source>
        <dbReference type="Pfam" id="PF08241"/>
    </source>
</evidence>
<protein>
    <submittedName>
        <fullName evidence="2">Class I SAM-dependent methyltransferase</fullName>
        <ecNumber evidence="2">2.1.1.-</ecNumber>
    </submittedName>
</protein>
<accession>A0ABW2ZIY5</accession>
<comment type="caution">
    <text evidence="2">The sequence shown here is derived from an EMBL/GenBank/DDBJ whole genome shotgun (WGS) entry which is preliminary data.</text>
</comment>
<keyword evidence="3" id="KW-1185">Reference proteome</keyword>
<keyword evidence="2" id="KW-0489">Methyltransferase</keyword>
<evidence type="ECO:0000313" key="3">
    <source>
        <dbReference type="Proteomes" id="UP001597073"/>
    </source>
</evidence>
<dbReference type="Proteomes" id="UP001597073">
    <property type="component" value="Unassembled WGS sequence"/>
</dbReference>
<dbReference type="Pfam" id="PF08241">
    <property type="entry name" value="Methyltransf_11"/>
    <property type="match status" value="1"/>
</dbReference>
<dbReference type="GO" id="GO:0032259">
    <property type="term" value="P:methylation"/>
    <property type="evidence" value="ECO:0007669"/>
    <property type="project" value="UniProtKB-KW"/>
</dbReference>
<dbReference type="CDD" id="cd02440">
    <property type="entry name" value="AdoMet_MTases"/>
    <property type="match status" value="1"/>
</dbReference>
<reference evidence="3" key="1">
    <citation type="journal article" date="2019" name="Int. J. Syst. Evol. Microbiol.">
        <title>The Global Catalogue of Microorganisms (GCM) 10K type strain sequencing project: providing services to taxonomists for standard genome sequencing and annotation.</title>
        <authorList>
            <consortium name="The Broad Institute Genomics Platform"/>
            <consortium name="The Broad Institute Genome Sequencing Center for Infectious Disease"/>
            <person name="Wu L."/>
            <person name="Ma J."/>
        </authorList>
    </citation>
    <scope>NUCLEOTIDE SEQUENCE [LARGE SCALE GENOMIC DNA]</scope>
    <source>
        <strain evidence="3">CCUG 60742</strain>
    </source>
</reference>
<dbReference type="EC" id="2.1.1.-" evidence="2"/>
<gene>
    <name evidence="2" type="ORF">ACFQZI_14760</name>
</gene>